<proteinExistence type="inferred from homology"/>
<feature type="active site" description="Proton donor/acceptor" evidence="6">
    <location>
        <position position="96"/>
    </location>
</feature>
<keyword evidence="12" id="KW-1185">Reference proteome</keyword>
<evidence type="ECO:0000256" key="1">
    <source>
        <dbReference type="ARBA" id="ARBA00005689"/>
    </source>
</evidence>
<dbReference type="RefSeq" id="WP_077312524.1">
    <property type="nucleotide sequence ID" value="NZ_AP024887.1"/>
</dbReference>
<evidence type="ECO:0000256" key="7">
    <source>
        <dbReference type="PIRSR" id="PIRSR000183-2"/>
    </source>
</evidence>
<evidence type="ECO:0000256" key="5">
    <source>
        <dbReference type="PIRNR" id="PIRNR000183"/>
    </source>
</evidence>
<dbReference type="GO" id="GO:0042853">
    <property type="term" value="P:L-alanine catabolic process"/>
    <property type="evidence" value="ECO:0007669"/>
    <property type="project" value="InterPro"/>
</dbReference>
<dbReference type="GO" id="GO:0005886">
    <property type="term" value="C:plasma membrane"/>
    <property type="evidence" value="ECO:0007669"/>
    <property type="project" value="TreeGrafter"/>
</dbReference>
<dbReference type="SMART" id="SM01002">
    <property type="entry name" value="AlaDh_PNT_C"/>
    <property type="match status" value="1"/>
</dbReference>
<dbReference type="EMBL" id="FUFT01000002">
    <property type="protein sequence ID" value="SJL82856.1"/>
    <property type="molecule type" value="Genomic_DNA"/>
</dbReference>
<protein>
    <recommendedName>
        <fullName evidence="2 5">Alanine dehydrogenase</fullName>
        <ecNumber evidence="2 5">1.4.1.1</ecNumber>
    </recommendedName>
</protein>
<keyword evidence="3 5" id="KW-0560">Oxidoreductase</keyword>
<dbReference type="AlphaFoldDB" id="A0A1R4B1R3"/>
<evidence type="ECO:0000256" key="6">
    <source>
        <dbReference type="PIRSR" id="PIRSR000183-1"/>
    </source>
</evidence>
<accession>A0A1R4B1R3</accession>
<evidence type="ECO:0000313" key="11">
    <source>
        <dbReference type="EMBL" id="SJL82856.1"/>
    </source>
</evidence>
<dbReference type="EC" id="1.4.1.1" evidence="2 5"/>
<dbReference type="PIRSF" id="PIRSF000183">
    <property type="entry name" value="Alanine_dh"/>
    <property type="match status" value="1"/>
</dbReference>
<dbReference type="STRING" id="1918946.VPAL9027_00797"/>
<dbReference type="CDD" id="cd05305">
    <property type="entry name" value="L-AlaDH"/>
    <property type="match status" value="1"/>
</dbReference>
<dbReference type="Pfam" id="PF01262">
    <property type="entry name" value="AlaDh_PNT_C"/>
    <property type="match status" value="1"/>
</dbReference>
<dbReference type="SMART" id="SM01003">
    <property type="entry name" value="AlaDh_PNT_N"/>
    <property type="match status" value="1"/>
</dbReference>
<feature type="binding site" evidence="8">
    <location>
        <begin position="239"/>
        <end position="240"/>
    </location>
    <ligand>
        <name>NAD(+)</name>
        <dbReference type="ChEBI" id="CHEBI:57540"/>
    </ligand>
</feature>
<dbReference type="GO" id="GO:0000286">
    <property type="term" value="F:alanine dehydrogenase activity"/>
    <property type="evidence" value="ECO:0007669"/>
    <property type="project" value="UniProtKB-UniRule"/>
</dbReference>
<feature type="binding site" evidence="8">
    <location>
        <begin position="298"/>
        <end position="301"/>
    </location>
    <ligand>
        <name>NAD(+)</name>
        <dbReference type="ChEBI" id="CHEBI:57540"/>
    </ligand>
</feature>
<dbReference type="Pfam" id="PF05222">
    <property type="entry name" value="AlaDh_PNT_N"/>
    <property type="match status" value="1"/>
</dbReference>
<comment type="catalytic activity">
    <reaction evidence="5">
        <text>L-alanine + NAD(+) + H2O = pyruvate + NH4(+) + NADH + H(+)</text>
        <dbReference type="Rhea" id="RHEA:18405"/>
        <dbReference type="ChEBI" id="CHEBI:15361"/>
        <dbReference type="ChEBI" id="CHEBI:15377"/>
        <dbReference type="ChEBI" id="CHEBI:15378"/>
        <dbReference type="ChEBI" id="CHEBI:28938"/>
        <dbReference type="ChEBI" id="CHEBI:57540"/>
        <dbReference type="ChEBI" id="CHEBI:57945"/>
        <dbReference type="ChEBI" id="CHEBI:57972"/>
        <dbReference type="EC" id="1.4.1.1"/>
    </reaction>
</comment>
<dbReference type="Gene3D" id="3.40.50.720">
    <property type="entry name" value="NAD(P)-binding Rossmann-like Domain"/>
    <property type="match status" value="2"/>
</dbReference>
<dbReference type="PANTHER" id="PTHR42795:SF1">
    <property type="entry name" value="ALANINE DEHYDROGENASE"/>
    <property type="match status" value="1"/>
</dbReference>
<evidence type="ECO:0000256" key="2">
    <source>
        <dbReference type="ARBA" id="ARBA00012897"/>
    </source>
</evidence>
<feature type="binding site" evidence="7">
    <location>
        <position position="15"/>
    </location>
    <ligand>
        <name>substrate</name>
    </ligand>
</feature>
<gene>
    <name evidence="11" type="primary">ald</name>
    <name evidence="11" type="ORF">VPAL9027_00797</name>
</gene>
<dbReference type="InterPro" id="IPR036291">
    <property type="entry name" value="NAD(P)-bd_dom_sf"/>
</dbReference>
<feature type="binding site" evidence="8">
    <location>
        <position position="134"/>
    </location>
    <ligand>
        <name>NAD(+)</name>
        <dbReference type="ChEBI" id="CHEBI:57540"/>
    </ligand>
</feature>
<dbReference type="InterPro" id="IPR007886">
    <property type="entry name" value="AlaDH/PNT_N"/>
</dbReference>
<evidence type="ECO:0000256" key="4">
    <source>
        <dbReference type="ARBA" id="ARBA00023027"/>
    </source>
</evidence>
<dbReference type="PANTHER" id="PTHR42795">
    <property type="entry name" value="ALANINE DEHYDROGENASE"/>
    <property type="match status" value="1"/>
</dbReference>
<dbReference type="FunFam" id="3.40.50.720:FF:000049">
    <property type="entry name" value="Alanine dehydrogenase"/>
    <property type="match status" value="1"/>
</dbReference>
<dbReference type="Proteomes" id="UP000189475">
    <property type="component" value="Unassembled WGS sequence"/>
</dbReference>
<evidence type="ECO:0000313" key="12">
    <source>
        <dbReference type="Proteomes" id="UP000189475"/>
    </source>
</evidence>
<feature type="binding site" evidence="7">
    <location>
        <position position="75"/>
    </location>
    <ligand>
        <name>substrate</name>
    </ligand>
</feature>
<reference evidence="11 12" key="1">
    <citation type="submission" date="2017-02" db="EMBL/GenBank/DDBJ databases">
        <authorList>
            <person name="Peterson S.W."/>
        </authorList>
    </citation>
    <scope>NUCLEOTIDE SEQUENCE [LARGE SCALE GENOMIC DNA]</scope>
    <source>
        <strain evidence="11 12">CECT 9027</strain>
    </source>
</reference>
<dbReference type="GO" id="GO:0000166">
    <property type="term" value="F:nucleotide binding"/>
    <property type="evidence" value="ECO:0007669"/>
    <property type="project" value="UniProtKB-KW"/>
</dbReference>
<dbReference type="SUPFAM" id="SSF51735">
    <property type="entry name" value="NAD(P)-binding Rossmann-fold domains"/>
    <property type="match status" value="1"/>
</dbReference>
<sequence>MIIGVPKEIKNHEYRVGLTPASAKELITHGHQVVLETNAGFGIGISDRDYIAAGASILPTAKEVFAQADMIIKVKEPLEKERRMLRKGQILFTYLHLAPDFPQTEALIKSKAICIAYETVTDYMGRLPLLAPMSEVAGRMSVQAGAHILEKSQGGQGILLGGVPGVPPANVLILGGGVVGSSAARIAIGMRANVTLIDSNIEVLRRLDQEFTGKVQLLFATQETIEQQLCQADLVIGAVLIPGAQAPKLVTKEHLSIMKPRTVLVDVAIDQGGCFATSHSTTHDAPTFIEQDIIHYCVANMPGAVARTATMALNNATLPYIIKIANLGYKQALLEDKGLMQGLNICEGHVTCQHVADSFGLPYVDAKSLFS</sequence>
<keyword evidence="4 5" id="KW-0520">NAD</keyword>
<comment type="similarity">
    <text evidence="1 5">Belongs to the AlaDH/PNT family.</text>
</comment>
<feature type="domain" description="Alanine dehydrogenase/pyridine nucleotide transhydrogenase N-terminal" evidence="10">
    <location>
        <begin position="4"/>
        <end position="137"/>
    </location>
</feature>
<feature type="binding site" evidence="8">
    <location>
        <begin position="267"/>
        <end position="270"/>
    </location>
    <ligand>
        <name>NAD(+)</name>
        <dbReference type="ChEBI" id="CHEBI:57540"/>
    </ligand>
</feature>
<feature type="active site" description="Proton donor/acceptor" evidence="6">
    <location>
        <position position="270"/>
    </location>
</feature>
<organism evidence="11 12">
    <name type="scientific">Vibrio palustris</name>
    <dbReference type="NCBI Taxonomy" id="1918946"/>
    <lineage>
        <taxon>Bacteria</taxon>
        <taxon>Pseudomonadati</taxon>
        <taxon>Pseudomonadota</taxon>
        <taxon>Gammaproteobacteria</taxon>
        <taxon>Vibrionales</taxon>
        <taxon>Vibrionaceae</taxon>
        <taxon>Vibrio</taxon>
    </lineage>
</organism>
<dbReference type="OrthoDB" id="9804592at2"/>
<evidence type="ECO:0000256" key="8">
    <source>
        <dbReference type="PIRSR" id="PIRSR000183-3"/>
    </source>
</evidence>
<evidence type="ECO:0000256" key="3">
    <source>
        <dbReference type="ARBA" id="ARBA00023002"/>
    </source>
</evidence>
<keyword evidence="8" id="KW-0547">Nucleotide-binding</keyword>
<evidence type="ECO:0000259" key="9">
    <source>
        <dbReference type="SMART" id="SM01002"/>
    </source>
</evidence>
<name>A0A1R4B1R3_9VIBR</name>
<feature type="domain" description="Alanine dehydrogenase/pyridine nucleotide transhydrogenase NAD(H)-binding" evidence="9">
    <location>
        <begin position="149"/>
        <end position="297"/>
    </location>
</feature>
<dbReference type="NCBIfam" id="TIGR00518">
    <property type="entry name" value="alaDH"/>
    <property type="match status" value="1"/>
</dbReference>
<evidence type="ECO:0000259" key="10">
    <source>
        <dbReference type="SMART" id="SM01003"/>
    </source>
</evidence>
<feature type="binding site" evidence="8">
    <location>
        <position position="198"/>
    </location>
    <ligand>
        <name>NAD(+)</name>
        <dbReference type="ChEBI" id="CHEBI:57540"/>
    </ligand>
</feature>
<dbReference type="SUPFAM" id="SSF52283">
    <property type="entry name" value="Formate/glycerate dehydrogenase catalytic domain-like"/>
    <property type="match status" value="1"/>
</dbReference>
<dbReference type="InterPro" id="IPR008141">
    <property type="entry name" value="Ala_DH"/>
</dbReference>
<dbReference type="InterPro" id="IPR007698">
    <property type="entry name" value="AlaDH/PNT_NAD(H)-bd"/>
</dbReference>